<dbReference type="RefSeq" id="WP_004625840.1">
    <property type="nucleotide sequence ID" value="NZ_AORV01000033.1"/>
</dbReference>
<name>S0FIP1_RUMCE</name>
<keyword evidence="3" id="KW-0472">Membrane</keyword>
<comment type="caution">
    <text evidence="5">The sequence shown here is derived from an EMBL/GenBank/DDBJ whole genome shotgun (WGS) entry which is preliminary data.</text>
</comment>
<dbReference type="NCBIfam" id="TIGR00350">
    <property type="entry name" value="lytR_cpsA_psr"/>
    <property type="match status" value="1"/>
</dbReference>
<protein>
    <submittedName>
        <fullName evidence="5">Cell envelope-related function transcriptional attenuator common domain-containing protein</fullName>
    </submittedName>
</protein>
<dbReference type="STRING" id="1195236.CTER_2217"/>
<dbReference type="AlphaFoldDB" id="S0FIP1"/>
<sequence>MNTRKFTYITTLILGTFLFALGTFFMFYINNIAPEPGSDTPIPHILNGLSGTKKNDPMNFLVLVGDKSSGNTDSMMVANYNPDTKQISIVTIPRDTHVKLRNNILPKINAAYAAGGREHDGAMYAAEIVSNLTGININYYVHINISSIKKITDMLGGVSFDVPADLRYEDPTQDLYINLKKGYQLLDGDKVEQLLRFRKPNERLYSREELKELRKFYDGSDIKRTEMQVKFIKEFIGQKLNIQYLPKFNSVINYAFENIITNMMLSDALKLTSGVINISADNFNSFRLDGEDKIINGGWFYEYNGKIINIDSKESLPAEDIVSRYFKSAGGIVTPSELFVPKHRDDEDDKPTKKPARSTVKNPSNSQTDSKGNGKDKP</sequence>
<dbReference type="PANTHER" id="PTHR33392:SF6">
    <property type="entry name" value="POLYISOPRENYL-TEICHOIC ACID--PEPTIDOGLYCAN TEICHOIC ACID TRANSFERASE TAGU"/>
    <property type="match status" value="1"/>
</dbReference>
<evidence type="ECO:0000313" key="5">
    <source>
        <dbReference type="EMBL" id="EMS71860.1"/>
    </source>
</evidence>
<gene>
    <name evidence="5" type="ORF">CTER_2217</name>
</gene>
<comment type="similarity">
    <text evidence="1">Belongs to the LytR/CpsA/Psr (LCP) family.</text>
</comment>
<dbReference type="InterPro" id="IPR004474">
    <property type="entry name" value="LytR_CpsA_psr"/>
</dbReference>
<keyword evidence="6" id="KW-1185">Reference proteome</keyword>
<reference evidence="5 6" key="1">
    <citation type="journal article" date="2013" name="Genome Announc.">
        <title>Draft Genome Sequence of the Cellulolytic, Mesophilic, Anaerobic Bacterium Clostridium termitidis Strain CT1112 (DSM 5398).</title>
        <authorList>
            <person name="Lal S."/>
            <person name="Ramachandran U."/>
            <person name="Zhang X."/>
            <person name="Munir R."/>
            <person name="Sparling R."/>
            <person name="Levin D.B."/>
        </authorList>
    </citation>
    <scope>NUCLEOTIDE SEQUENCE [LARGE SCALE GENOMIC DNA]</scope>
    <source>
        <strain evidence="5 6">CT1112</strain>
    </source>
</reference>
<proteinExistence type="inferred from homology"/>
<dbReference type="Pfam" id="PF03816">
    <property type="entry name" value="LytR_cpsA_psr"/>
    <property type="match status" value="1"/>
</dbReference>
<evidence type="ECO:0000256" key="1">
    <source>
        <dbReference type="ARBA" id="ARBA00006068"/>
    </source>
</evidence>
<feature type="compositionally biased region" description="Polar residues" evidence="2">
    <location>
        <begin position="359"/>
        <end position="371"/>
    </location>
</feature>
<accession>S0FIP1</accession>
<dbReference type="EMBL" id="AORV01000033">
    <property type="protein sequence ID" value="EMS71860.1"/>
    <property type="molecule type" value="Genomic_DNA"/>
</dbReference>
<dbReference type="InterPro" id="IPR050922">
    <property type="entry name" value="LytR/CpsA/Psr_CW_biosynth"/>
</dbReference>
<feature type="domain" description="Cell envelope-related transcriptional attenuator" evidence="4">
    <location>
        <begin position="71"/>
        <end position="202"/>
    </location>
</feature>
<evidence type="ECO:0000256" key="2">
    <source>
        <dbReference type="SAM" id="MobiDB-lite"/>
    </source>
</evidence>
<evidence type="ECO:0000313" key="6">
    <source>
        <dbReference type="Proteomes" id="UP000014155"/>
    </source>
</evidence>
<keyword evidence="3" id="KW-0812">Transmembrane</keyword>
<keyword evidence="3" id="KW-1133">Transmembrane helix</keyword>
<dbReference type="PANTHER" id="PTHR33392">
    <property type="entry name" value="POLYISOPRENYL-TEICHOIC ACID--PEPTIDOGLYCAN TEICHOIC ACID TRANSFERASE TAGU"/>
    <property type="match status" value="1"/>
</dbReference>
<dbReference type="PATRIC" id="fig|1195236.3.peg.2523"/>
<feature type="transmembrane region" description="Helical" evidence="3">
    <location>
        <begin position="7"/>
        <end position="29"/>
    </location>
</feature>
<evidence type="ECO:0000259" key="4">
    <source>
        <dbReference type="Pfam" id="PF03816"/>
    </source>
</evidence>
<dbReference type="Gene3D" id="3.40.630.190">
    <property type="entry name" value="LCP protein"/>
    <property type="match status" value="1"/>
</dbReference>
<feature type="region of interest" description="Disordered" evidence="2">
    <location>
        <begin position="337"/>
        <end position="378"/>
    </location>
</feature>
<dbReference type="eggNOG" id="COG1316">
    <property type="taxonomic scope" value="Bacteria"/>
</dbReference>
<evidence type="ECO:0000256" key="3">
    <source>
        <dbReference type="SAM" id="Phobius"/>
    </source>
</evidence>
<dbReference type="Proteomes" id="UP000014155">
    <property type="component" value="Unassembled WGS sequence"/>
</dbReference>
<organism evidence="5 6">
    <name type="scientific">Ruminiclostridium cellobioparum subsp. termitidis CT1112</name>
    <dbReference type="NCBI Taxonomy" id="1195236"/>
    <lineage>
        <taxon>Bacteria</taxon>
        <taxon>Bacillati</taxon>
        <taxon>Bacillota</taxon>
        <taxon>Clostridia</taxon>
        <taxon>Eubacteriales</taxon>
        <taxon>Oscillospiraceae</taxon>
        <taxon>Ruminiclostridium</taxon>
    </lineage>
</organism>